<dbReference type="EMBL" id="JAMWBK010000005">
    <property type="protein sequence ID" value="KAJ8904608.1"/>
    <property type="molecule type" value="Genomic_DNA"/>
</dbReference>
<comment type="similarity">
    <text evidence="1">Belongs to the WD repeat DDB2/WDR76 family.</text>
</comment>
<evidence type="ECO:0000256" key="1">
    <source>
        <dbReference type="ARBA" id="ARBA00005434"/>
    </source>
</evidence>
<dbReference type="PANTHER" id="PTHR14773">
    <property type="entry name" value="WD REPEAT-CONTAINING PROTEIN 76"/>
    <property type="match status" value="1"/>
</dbReference>
<protein>
    <recommendedName>
        <fullName evidence="7">DNA damage-binding protein CMR1</fullName>
    </recommendedName>
</protein>
<reference evidence="5 6" key="1">
    <citation type="journal article" date="2023" name="Nat. Commun.">
        <title>Origin of minicircular mitochondrial genomes in red algae.</title>
        <authorList>
            <person name="Lee Y."/>
            <person name="Cho C.H."/>
            <person name="Lee Y.M."/>
            <person name="Park S.I."/>
            <person name="Yang J.H."/>
            <person name="West J.A."/>
            <person name="Bhattacharya D."/>
            <person name="Yoon H.S."/>
        </authorList>
    </citation>
    <scope>NUCLEOTIDE SEQUENCE [LARGE SCALE GENOMIC DNA]</scope>
    <source>
        <strain evidence="5 6">CCMP1338</strain>
        <tissue evidence="5">Whole cell</tissue>
    </source>
</reference>
<dbReference type="GO" id="GO:0005634">
    <property type="term" value="C:nucleus"/>
    <property type="evidence" value="ECO:0007669"/>
    <property type="project" value="TreeGrafter"/>
</dbReference>
<dbReference type="InterPro" id="IPR036322">
    <property type="entry name" value="WD40_repeat_dom_sf"/>
</dbReference>
<evidence type="ECO:0000256" key="2">
    <source>
        <dbReference type="ARBA" id="ARBA00022574"/>
    </source>
</evidence>
<dbReference type="Proteomes" id="UP001157974">
    <property type="component" value="Unassembled WGS sequence"/>
</dbReference>
<sequence>MDLTEYEREREERIRKNQEALLKLEIPQLAPKQAVASKPRAPRSKRKPVEETTRRVSLRTRGLAPDGTEAEKIKKEAELVAAQTRKRHSGTESFAGTLYEPDDYQAFDGDTEVSKRQNLVDSFAEKISSAPEGMYERFSGGEDRKTGAGRILDMKIIGEEPQRKVLVSRVYSVNIHPRRDRILVGAGDTKGFFGLMHLDDESRPSLLRMEPHSRTITAIRSNPVETDQMYTTSHDCTLRRLDLTRQEFVTIREDEERDGSTDINFIEPRVLAYCTSRGYVGVVDTRAKKHPSWEKQLHEKKIGSISVCSKTNALVTASNDCTVAVFDLRKVDTKKTLASFSHGRAVSNGVLSENGKSILTTSYDDTLRIYSNVKGNWKDKPQVYKHDNNTGRWITKFKAEWYPQEPGVFVCGSMKRPHGLDVFDATTNDHSITGKLMSEYLSAIPARHAFHPEMDILATGNASGRLCIWTAP</sequence>
<feature type="region of interest" description="Disordered" evidence="4">
    <location>
        <begin position="30"/>
        <end position="71"/>
    </location>
</feature>
<dbReference type="Gene3D" id="2.130.10.10">
    <property type="entry name" value="YVTN repeat-like/Quinoprotein amine dehydrogenase"/>
    <property type="match status" value="1"/>
</dbReference>
<keyword evidence="6" id="KW-1185">Reference proteome</keyword>
<accession>A0AAV8UQ16</accession>
<evidence type="ECO:0008006" key="7">
    <source>
        <dbReference type="Google" id="ProtNLM"/>
    </source>
</evidence>
<dbReference type="GO" id="GO:0003677">
    <property type="term" value="F:DNA binding"/>
    <property type="evidence" value="ECO:0007669"/>
    <property type="project" value="TreeGrafter"/>
</dbReference>
<proteinExistence type="inferred from homology"/>
<comment type="caution">
    <text evidence="5">The sequence shown here is derived from an EMBL/GenBank/DDBJ whole genome shotgun (WGS) entry which is preliminary data.</text>
</comment>
<evidence type="ECO:0000256" key="4">
    <source>
        <dbReference type="SAM" id="MobiDB-lite"/>
    </source>
</evidence>
<evidence type="ECO:0000313" key="5">
    <source>
        <dbReference type="EMBL" id="KAJ8904608.1"/>
    </source>
</evidence>
<keyword evidence="2" id="KW-0853">WD repeat</keyword>
<evidence type="ECO:0000313" key="6">
    <source>
        <dbReference type="Proteomes" id="UP001157974"/>
    </source>
</evidence>
<dbReference type="SMART" id="SM00320">
    <property type="entry name" value="WD40"/>
    <property type="match status" value="4"/>
</dbReference>
<organism evidence="5 6">
    <name type="scientific">Rhodosorus marinus</name>
    <dbReference type="NCBI Taxonomy" id="101924"/>
    <lineage>
        <taxon>Eukaryota</taxon>
        <taxon>Rhodophyta</taxon>
        <taxon>Stylonematophyceae</taxon>
        <taxon>Stylonematales</taxon>
        <taxon>Stylonemataceae</taxon>
        <taxon>Rhodosorus</taxon>
    </lineage>
</organism>
<evidence type="ECO:0000256" key="3">
    <source>
        <dbReference type="ARBA" id="ARBA00022737"/>
    </source>
</evidence>
<dbReference type="SUPFAM" id="SSF50978">
    <property type="entry name" value="WD40 repeat-like"/>
    <property type="match status" value="1"/>
</dbReference>
<dbReference type="InterPro" id="IPR050853">
    <property type="entry name" value="WD_repeat_DNA-damage-binding"/>
</dbReference>
<keyword evidence="3" id="KW-0677">Repeat</keyword>
<dbReference type="AlphaFoldDB" id="A0AAV8UQ16"/>
<dbReference type="PANTHER" id="PTHR14773:SF0">
    <property type="entry name" value="WD REPEAT-CONTAINING PROTEIN 76"/>
    <property type="match status" value="1"/>
</dbReference>
<dbReference type="InterPro" id="IPR001680">
    <property type="entry name" value="WD40_rpt"/>
</dbReference>
<name>A0AAV8UQ16_9RHOD</name>
<gene>
    <name evidence="5" type="ORF">NDN08_001126</name>
</gene>
<dbReference type="InterPro" id="IPR015943">
    <property type="entry name" value="WD40/YVTN_repeat-like_dom_sf"/>
</dbReference>
<dbReference type="GO" id="GO:2000001">
    <property type="term" value="P:regulation of DNA damage checkpoint"/>
    <property type="evidence" value="ECO:0007669"/>
    <property type="project" value="TreeGrafter"/>
</dbReference>